<feature type="signal peptide" evidence="1">
    <location>
        <begin position="1"/>
        <end position="20"/>
    </location>
</feature>
<evidence type="ECO:0000256" key="1">
    <source>
        <dbReference type="SAM" id="SignalP"/>
    </source>
</evidence>
<keyword evidence="1" id="KW-0732">Signal</keyword>
<dbReference type="InterPro" id="IPR024520">
    <property type="entry name" value="DUF3558"/>
</dbReference>
<accession>A0ABP7QS08</accession>
<dbReference type="Proteomes" id="UP001501747">
    <property type="component" value="Unassembled WGS sequence"/>
</dbReference>
<proteinExistence type="predicted"/>
<sequence length="192" mass="20498">MRRWALCCLLVLAACGQVTVGQPTEFVRGADSTVPPPITQLELSFKRFLANPCDLLSREQLVTIGIVADPGKVEASPLGPDCVWQADRSMDTGIAVSLLDKGAGLGPAYQNRGWGYFAETTIGGYPAIHTDNVKPVGRATPVGMCFTTVGIAPLVAFKVQAVTHQPNPDYEQPCKASDRVATWVLEKLKAGS</sequence>
<name>A0ABP7QS08_9PSEU</name>
<organism evidence="2 3">
    <name type="scientific">Allokutzneria multivorans</name>
    <dbReference type="NCBI Taxonomy" id="1142134"/>
    <lineage>
        <taxon>Bacteria</taxon>
        <taxon>Bacillati</taxon>
        <taxon>Actinomycetota</taxon>
        <taxon>Actinomycetes</taxon>
        <taxon>Pseudonocardiales</taxon>
        <taxon>Pseudonocardiaceae</taxon>
        <taxon>Allokutzneria</taxon>
    </lineage>
</organism>
<gene>
    <name evidence="2" type="ORF">GCM10022247_01820</name>
</gene>
<keyword evidence="3" id="KW-1185">Reference proteome</keyword>
<feature type="chain" id="PRO_5046335925" description="DUF3558 domain-containing protein" evidence="1">
    <location>
        <begin position="21"/>
        <end position="192"/>
    </location>
</feature>
<comment type="caution">
    <text evidence="2">The sequence shown here is derived from an EMBL/GenBank/DDBJ whole genome shotgun (WGS) entry which is preliminary data.</text>
</comment>
<dbReference type="PROSITE" id="PS51257">
    <property type="entry name" value="PROKAR_LIPOPROTEIN"/>
    <property type="match status" value="1"/>
</dbReference>
<evidence type="ECO:0000313" key="3">
    <source>
        <dbReference type="Proteomes" id="UP001501747"/>
    </source>
</evidence>
<evidence type="ECO:0000313" key="2">
    <source>
        <dbReference type="EMBL" id="GAA3987151.1"/>
    </source>
</evidence>
<evidence type="ECO:0008006" key="4">
    <source>
        <dbReference type="Google" id="ProtNLM"/>
    </source>
</evidence>
<protein>
    <recommendedName>
        <fullName evidence="4">DUF3558 domain-containing protein</fullName>
    </recommendedName>
</protein>
<reference evidence="3" key="1">
    <citation type="journal article" date="2019" name="Int. J. Syst. Evol. Microbiol.">
        <title>The Global Catalogue of Microorganisms (GCM) 10K type strain sequencing project: providing services to taxonomists for standard genome sequencing and annotation.</title>
        <authorList>
            <consortium name="The Broad Institute Genomics Platform"/>
            <consortium name="The Broad Institute Genome Sequencing Center for Infectious Disease"/>
            <person name="Wu L."/>
            <person name="Ma J."/>
        </authorList>
    </citation>
    <scope>NUCLEOTIDE SEQUENCE [LARGE SCALE GENOMIC DNA]</scope>
    <source>
        <strain evidence="3">JCM 17342</strain>
    </source>
</reference>
<dbReference type="EMBL" id="BAABAL010000003">
    <property type="protein sequence ID" value="GAA3987151.1"/>
    <property type="molecule type" value="Genomic_DNA"/>
</dbReference>
<dbReference type="Pfam" id="PF12079">
    <property type="entry name" value="DUF3558"/>
    <property type="match status" value="1"/>
</dbReference>
<dbReference type="RefSeq" id="WP_344870480.1">
    <property type="nucleotide sequence ID" value="NZ_BAABAL010000003.1"/>
</dbReference>